<protein>
    <recommendedName>
        <fullName evidence="5">Lipolytic protein G-D-S-L family</fullName>
    </recommendedName>
</protein>
<dbReference type="SUPFAM" id="SSF52266">
    <property type="entry name" value="SGNH hydrolase"/>
    <property type="match status" value="1"/>
</dbReference>
<dbReference type="eggNOG" id="COG2755">
    <property type="taxonomic scope" value="Bacteria"/>
</dbReference>
<dbReference type="AlphaFoldDB" id="F4LIM0"/>
<keyword evidence="2" id="KW-0378">Hydrolase</keyword>
<evidence type="ECO:0000313" key="3">
    <source>
        <dbReference type="EMBL" id="AEE17245.1"/>
    </source>
</evidence>
<dbReference type="OrthoDB" id="9807041at2"/>
<evidence type="ECO:0000313" key="4">
    <source>
        <dbReference type="Proteomes" id="UP000006546"/>
    </source>
</evidence>
<gene>
    <name evidence="3" type="ordered locus">Trebr_1825</name>
</gene>
<name>F4LIM0_TREBD</name>
<dbReference type="GO" id="GO:0016788">
    <property type="term" value="F:hydrolase activity, acting on ester bonds"/>
    <property type="evidence" value="ECO:0007669"/>
    <property type="project" value="InterPro"/>
</dbReference>
<dbReference type="InterPro" id="IPR001087">
    <property type="entry name" value="GDSL"/>
</dbReference>
<dbReference type="EMBL" id="CP002696">
    <property type="protein sequence ID" value="AEE17245.1"/>
    <property type="molecule type" value="Genomic_DNA"/>
</dbReference>
<evidence type="ECO:0000256" key="1">
    <source>
        <dbReference type="ARBA" id="ARBA00008668"/>
    </source>
</evidence>
<accession>F4LIM0</accession>
<sequence length="271" mass="29321">MYEEEAAIAARETVEKAGPAVRVSDVSGVKLYLVGDSTVSPFNDPYYCPRYGYGTKIADYVENIGVVNLALSGRSSKSFTTEANYRVLLDLLKKDDFLMIGFAHNDEKAEAARYTDPNGDKNAVGSFKNSLYENYLKIAFERGAVPILCTPIVRRNAAGIYDGTFIHRTAGVPGFPGGDYAECIRRLGAETGTTVVDLTLLTKSLYERLGPAGTLELHARPGPEIAGVDNTHLNAYGASYVAYLAVRAVGESDNALKKYVRTDRAAPAEPS</sequence>
<dbReference type="KEGG" id="tbe:Trebr_1825"/>
<comment type="similarity">
    <text evidence="1">Belongs to the 'GDSL' lipolytic enzyme family.</text>
</comment>
<dbReference type="RefSeq" id="WP_013758949.1">
    <property type="nucleotide sequence ID" value="NC_015500.1"/>
</dbReference>
<dbReference type="STRING" id="906968.Trebr_1825"/>
<dbReference type="InterPro" id="IPR036514">
    <property type="entry name" value="SGNH_hydro_sf"/>
</dbReference>
<keyword evidence="4" id="KW-1185">Reference proteome</keyword>
<dbReference type="PANTHER" id="PTHR43695:SF1">
    <property type="entry name" value="RHAMNOGALACTURONAN ACETYLESTERASE"/>
    <property type="match status" value="1"/>
</dbReference>
<dbReference type="Gene3D" id="3.40.50.1110">
    <property type="entry name" value="SGNH hydrolase"/>
    <property type="match status" value="1"/>
</dbReference>
<evidence type="ECO:0000256" key="2">
    <source>
        <dbReference type="ARBA" id="ARBA00022801"/>
    </source>
</evidence>
<dbReference type="PANTHER" id="PTHR43695">
    <property type="entry name" value="PUTATIVE (AFU_ORTHOLOGUE AFUA_2G17250)-RELATED"/>
    <property type="match status" value="1"/>
</dbReference>
<evidence type="ECO:0008006" key="5">
    <source>
        <dbReference type="Google" id="ProtNLM"/>
    </source>
</evidence>
<dbReference type="InterPro" id="IPR037459">
    <property type="entry name" value="RhgT-like"/>
</dbReference>
<organism evidence="3 4">
    <name type="scientific">Treponema brennaborense (strain DSM 12168 / CIP 105900 / DD5/3)</name>
    <dbReference type="NCBI Taxonomy" id="906968"/>
    <lineage>
        <taxon>Bacteria</taxon>
        <taxon>Pseudomonadati</taxon>
        <taxon>Spirochaetota</taxon>
        <taxon>Spirochaetia</taxon>
        <taxon>Spirochaetales</taxon>
        <taxon>Treponemataceae</taxon>
        <taxon>Treponema</taxon>
    </lineage>
</organism>
<dbReference type="Pfam" id="PF00657">
    <property type="entry name" value="Lipase_GDSL"/>
    <property type="match status" value="1"/>
</dbReference>
<dbReference type="HOGENOM" id="CLU_065859_2_0_12"/>
<proteinExistence type="inferred from homology"/>
<dbReference type="Proteomes" id="UP000006546">
    <property type="component" value="Chromosome"/>
</dbReference>
<reference evidence="4" key="1">
    <citation type="submission" date="2011-04" db="EMBL/GenBank/DDBJ databases">
        <title>The complete genome of Treponema brennaborense DSM 12168.</title>
        <authorList>
            <person name="Lucas S."/>
            <person name="Han J."/>
            <person name="Lapidus A."/>
            <person name="Bruce D."/>
            <person name="Goodwin L."/>
            <person name="Pitluck S."/>
            <person name="Peters L."/>
            <person name="Kyrpides N."/>
            <person name="Mavromatis K."/>
            <person name="Ivanova N."/>
            <person name="Mikhailova N."/>
            <person name="Pagani I."/>
            <person name="Teshima H."/>
            <person name="Detter J.C."/>
            <person name="Tapia R."/>
            <person name="Han C."/>
            <person name="Land M."/>
            <person name="Hauser L."/>
            <person name="Markowitz V."/>
            <person name="Cheng J.-F."/>
            <person name="Hugenholtz P."/>
            <person name="Woyke T."/>
            <person name="Wu D."/>
            <person name="Gronow S."/>
            <person name="Wellnitz S."/>
            <person name="Brambilla E."/>
            <person name="Klenk H.-P."/>
            <person name="Eisen J.A."/>
        </authorList>
    </citation>
    <scope>NUCLEOTIDE SEQUENCE [LARGE SCALE GENOMIC DNA]</scope>
    <source>
        <strain evidence="4">DSM 12168 / CIP 105900 / DD5/3</strain>
    </source>
</reference>